<protein>
    <submittedName>
        <fullName evidence="1">Transposase</fullName>
    </submittedName>
</protein>
<accession>A0AAC8ZN88</accession>
<proteinExistence type="predicted"/>
<name>A0AAC8ZN88_PISSA</name>
<evidence type="ECO:0000313" key="1">
    <source>
        <dbReference type="EMBL" id="ALB21479.1"/>
    </source>
</evidence>
<gene>
    <name evidence="1" type="ORF">KU39_295</name>
</gene>
<organism evidence="1 2">
    <name type="scientific">Piscirickettsia salmonis</name>
    <dbReference type="NCBI Taxonomy" id="1238"/>
    <lineage>
        <taxon>Bacteria</taxon>
        <taxon>Pseudomonadati</taxon>
        <taxon>Pseudomonadota</taxon>
        <taxon>Gammaproteobacteria</taxon>
        <taxon>Thiotrichales</taxon>
        <taxon>Piscirickettsiaceae</taxon>
        <taxon>Piscirickettsia</taxon>
    </lineage>
</organism>
<sequence length="82" mass="10147">MVKRKRFKKNQPFKWKHYSGEIILWLVRWYGRYALSYRDLKEIAAERGLEQDLRIDNKIQLCTYKKLVFSVRFFHNLHEVLS</sequence>
<evidence type="ECO:0000313" key="2">
    <source>
        <dbReference type="Proteomes" id="UP000029558"/>
    </source>
</evidence>
<dbReference type="EMBL" id="CP012508">
    <property type="protein sequence ID" value="ALB21479.1"/>
    <property type="molecule type" value="Genomic_DNA"/>
</dbReference>
<dbReference type="AlphaFoldDB" id="A0AAC8ZN88"/>
<reference evidence="1 2" key="1">
    <citation type="journal article" date="2014" name="Genome Announc.">
        <title>Comparative Genome Analysis of Two Isolates of the Fish Pathogen Piscirickettsia salmonis from Different Hosts Reveals Major Differences in Virulence-Associated Secretion Systems.</title>
        <authorList>
            <person name="Bohle H."/>
            <person name="Henriquez P."/>
            <person name="Grothusen H."/>
            <person name="Navas E."/>
            <person name="Sandoval A."/>
            <person name="Bustamante F."/>
            <person name="Bustos P."/>
            <person name="Mancilla M."/>
        </authorList>
    </citation>
    <scope>NUCLEOTIDE SEQUENCE [LARGE SCALE GENOMIC DNA]</scope>
    <source>
        <strain evidence="2">B1-32597</strain>
    </source>
</reference>
<dbReference type="Proteomes" id="UP000029558">
    <property type="component" value="Chromosome"/>
</dbReference>